<organism evidence="2 3">
    <name type="scientific">Mucilaginibacter sabulilitoris</name>
    <dbReference type="NCBI Taxonomy" id="1173583"/>
    <lineage>
        <taxon>Bacteria</taxon>
        <taxon>Pseudomonadati</taxon>
        <taxon>Bacteroidota</taxon>
        <taxon>Sphingobacteriia</taxon>
        <taxon>Sphingobacteriales</taxon>
        <taxon>Sphingobacteriaceae</taxon>
        <taxon>Mucilaginibacter</taxon>
    </lineage>
</organism>
<feature type="transmembrane region" description="Helical" evidence="1">
    <location>
        <begin position="215"/>
        <end position="232"/>
    </location>
</feature>
<keyword evidence="1" id="KW-0472">Membrane</keyword>
<name>A0ABZ0TNG1_9SPHI</name>
<reference evidence="2 3" key="1">
    <citation type="submission" date="2023-11" db="EMBL/GenBank/DDBJ databases">
        <title>Analysis of the Genomes of Mucilaginibacter gossypii cycad 4 and M. sabulilitoris SNA2: microbes with the potential for plant growth promotion.</title>
        <authorList>
            <person name="Hirsch A.M."/>
            <person name="Humm E."/>
            <person name="Rubbi M."/>
            <person name="Del Vecchio G."/>
            <person name="Ha S.M."/>
            <person name="Pellegrini M."/>
            <person name="Gunsalus R.P."/>
        </authorList>
    </citation>
    <scope>NUCLEOTIDE SEQUENCE [LARGE SCALE GENOMIC DNA]</scope>
    <source>
        <strain evidence="2 3">SNA2</strain>
    </source>
</reference>
<evidence type="ECO:0000256" key="1">
    <source>
        <dbReference type="SAM" id="Phobius"/>
    </source>
</evidence>
<sequence length="253" mass="28169">MAPEAENLPSVNRDELPVQVYSDNSIEVAALLTLSGGFLDVFTYIGHGHVFANSMTGNVVFLGMYAATGNWHQAMRHIPPIVAFLAGVLIAYRMHLPSVLKYFPKPALTCLGLEIIVLIAASFLSDSFPDVLLVLAIALVAAMQNSNFTKLELWTYNSVMTTGNLRRFAEAFFRGTMPGLDRVALREARLFGFVCLCFLAGAILAALTTPRLHDYSLFIPAGVLFIAFIICWRRQKARFLYPIIRYKSRRTDQ</sequence>
<proteinExistence type="predicted"/>
<keyword evidence="1" id="KW-0812">Transmembrane</keyword>
<keyword evidence="3" id="KW-1185">Reference proteome</keyword>
<feature type="transmembrane region" description="Helical" evidence="1">
    <location>
        <begin position="115"/>
        <end position="142"/>
    </location>
</feature>
<keyword evidence="1" id="KW-1133">Transmembrane helix</keyword>
<dbReference type="RefSeq" id="WP_321563110.1">
    <property type="nucleotide sequence ID" value="NZ_CP139558.1"/>
</dbReference>
<feature type="transmembrane region" description="Helical" evidence="1">
    <location>
        <begin position="190"/>
        <end position="209"/>
    </location>
</feature>
<evidence type="ECO:0000313" key="2">
    <source>
        <dbReference type="EMBL" id="WPU93982.1"/>
    </source>
</evidence>
<dbReference type="PANTHER" id="PTHR37314:SF4">
    <property type="entry name" value="UPF0700 TRANSMEMBRANE PROTEIN YOAK"/>
    <property type="match status" value="1"/>
</dbReference>
<dbReference type="Proteomes" id="UP001324380">
    <property type="component" value="Chromosome"/>
</dbReference>
<protein>
    <submittedName>
        <fullName evidence="2">YoaK family protein</fullName>
    </submittedName>
</protein>
<dbReference type="PANTHER" id="PTHR37314">
    <property type="entry name" value="SLR0142 PROTEIN"/>
    <property type="match status" value="1"/>
</dbReference>
<dbReference type="EMBL" id="CP139558">
    <property type="protein sequence ID" value="WPU93982.1"/>
    <property type="molecule type" value="Genomic_DNA"/>
</dbReference>
<evidence type="ECO:0000313" key="3">
    <source>
        <dbReference type="Proteomes" id="UP001324380"/>
    </source>
</evidence>
<accession>A0ABZ0TNG1</accession>
<gene>
    <name evidence="2" type="ORF">SNE25_00390</name>
</gene>
<feature type="transmembrane region" description="Helical" evidence="1">
    <location>
        <begin position="78"/>
        <end position="95"/>
    </location>
</feature>
<dbReference type="Pfam" id="PF06912">
    <property type="entry name" value="DUF1275"/>
    <property type="match status" value="1"/>
</dbReference>
<feature type="transmembrane region" description="Helical" evidence="1">
    <location>
        <begin position="41"/>
        <end position="66"/>
    </location>
</feature>
<dbReference type="InterPro" id="IPR010699">
    <property type="entry name" value="DUF1275"/>
</dbReference>